<accession>A0A9P9JNL1</accession>
<feature type="domain" description="C2H2-type" evidence="3">
    <location>
        <begin position="203"/>
        <end position="231"/>
    </location>
</feature>
<dbReference type="PROSITE" id="PS00028">
    <property type="entry name" value="ZINC_FINGER_C2H2_1"/>
    <property type="match status" value="1"/>
</dbReference>
<evidence type="ECO:0000256" key="2">
    <source>
        <dbReference type="SAM" id="MobiDB-lite"/>
    </source>
</evidence>
<dbReference type="InterPro" id="IPR013087">
    <property type="entry name" value="Znf_C2H2_type"/>
</dbReference>
<gene>
    <name evidence="4" type="ORF">EDB81DRAFT_898394</name>
</gene>
<dbReference type="InterPro" id="IPR036236">
    <property type="entry name" value="Znf_C2H2_sf"/>
</dbReference>
<name>A0A9P9JNL1_9HYPO</name>
<organism evidence="4 5">
    <name type="scientific">Dactylonectria macrodidyma</name>
    <dbReference type="NCBI Taxonomy" id="307937"/>
    <lineage>
        <taxon>Eukaryota</taxon>
        <taxon>Fungi</taxon>
        <taxon>Dikarya</taxon>
        <taxon>Ascomycota</taxon>
        <taxon>Pezizomycotina</taxon>
        <taxon>Sordariomycetes</taxon>
        <taxon>Hypocreomycetidae</taxon>
        <taxon>Hypocreales</taxon>
        <taxon>Nectriaceae</taxon>
        <taxon>Dactylonectria</taxon>
    </lineage>
</organism>
<dbReference type="EMBL" id="JAGMUV010000001">
    <property type="protein sequence ID" value="KAH7176905.1"/>
    <property type="molecule type" value="Genomic_DNA"/>
</dbReference>
<keyword evidence="1" id="KW-0862">Zinc</keyword>
<keyword evidence="1" id="KW-0863">Zinc-finger</keyword>
<dbReference type="OrthoDB" id="3437960at2759"/>
<keyword evidence="1" id="KW-0479">Metal-binding</keyword>
<evidence type="ECO:0000259" key="3">
    <source>
        <dbReference type="PROSITE" id="PS50157"/>
    </source>
</evidence>
<evidence type="ECO:0000256" key="1">
    <source>
        <dbReference type="PROSITE-ProRule" id="PRU00042"/>
    </source>
</evidence>
<feature type="compositionally biased region" description="Polar residues" evidence="2">
    <location>
        <begin position="110"/>
        <end position="127"/>
    </location>
</feature>
<feature type="compositionally biased region" description="Polar residues" evidence="2">
    <location>
        <begin position="26"/>
        <end position="50"/>
    </location>
</feature>
<dbReference type="PROSITE" id="PS50157">
    <property type="entry name" value="ZINC_FINGER_C2H2_2"/>
    <property type="match status" value="1"/>
</dbReference>
<dbReference type="Proteomes" id="UP000738349">
    <property type="component" value="Unassembled WGS sequence"/>
</dbReference>
<evidence type="ECO:0000313" key="4">
    <source>
        <dbReference type="EMBL" id="KAH7176905.1"/>
    </source>
</evidence>
<keyword evidence="5" id="KW-1185">Reference proteome</keyword>
<evidence type="ECO:0000313" key="5">
    <source>
        <dbReference type="Proteomes" id="UP000738349"/>
    </source>
</evidence>
<protein>
    <recommendedName>
        <fullName evidence="3">C2H2-type domain-containing protein</fullName>
    </recommendedName>
</protein>
<dbReference type="SMART" id="SM00355">
    <property type="entry name" value="ZnF_C2H2"/>
    <property type="match status" value="3"/>
</dbReference>
<dbReference type="SUPFAM" id="SSF57667">
    <property type="entry name" value="beta-beta-alpha zinc fingers"/>
    <property type="match status" value="1"/>
</dbReference>
<dbReference type="GO" id="GO:0008270">
    <property type="term" value="F:zinc ion binding"/>
    <property type="evidence" value="ECO:0007669"/>
    <property type="project" value="UniProtKB-KW"/>
</dbReference>
<feature type="region of interest" description="Disordered" evidence="2">
    <location>
        <begin position="1"/>
        <end position="52"/>
    </location>
</feature>
<feature type="region of interest" description="Disordered" evidence="2">
    <location>
        <begin position="110"/>
        <end position="137"/>
    </location>
</feature>
<reference evidence="4" key="1">
    <citation type="journal article" date="2021" name="Nat. Commun.">
        <title>Genetic determinants of endophytism in the Arabidopsis root mycobiome.</title>
        <authorList>
            <person name="Mesny F."/>
            <person name="Miyauchi S."/>
            <person name="Thiergart T."/>
            <person name="Pickel B."/>
            <person name="Atanasova L."/>
            <person name="Karlsson M."/>
            <person name="Huettel B."/>
            <person name="Barry K.W."/>
            <person name="Haridas S."/>
            <person name="Chen C."/>
            <person name="Bauer D."/>
            <person name="Andreopoulos W."/>
            <person name="Pangilinan J."/>
            <person name="LaButti K."/>
            <person name="Riley R."/>
            <person name="Lipzen A."/>
            <person name="Clum A."/>
            <person name="Drula E."/>
            <person name="Henrissat B."/>
            <person name="Kohler A."/>
            <person name="Grigoriev I.V."/>
            <person name="Martin F.M."/>
            <person name="Hacquard S."/>
        </authorList>
    </citation>
    <scope>NUCLEOTIDE SEQUENCE</scope>
    <source>
        <strain evidence="4">MPI-CAGE-AT-0147</strain>
    </source>
</reference>
<proteinExistence type="predicted"/>
<comment type="caution">
    <text evidence="4">The sequence shown here is derived from an EMBL/GenBank/DDBJ whole genome shotgun (WGS) entry which is preliminary data.</text>
</comment>
<dbReference type="AlphaFoldDB" id="A0A9P9JNL1"/>
<dbReference type="Gene3D" id="3.30.160.60">
    <property type="entry name" value="Classic Zinc Finger"/>
    <property type="match status" value="1"/>
</dbReference>
<sequence length="237" mass="27165">MNSQFNSAFRQGAANPSLLEEGDSGAEQSSWYYMQGPSYPQSSHEWSASAGSDFGNFQRDNVAIDPSLLHQVNGGLRSNYQDPVFPDQFSEQAVFEYPGDVAGQQSNLAMSTSTQGYQASSFGTTGPSEERKEKKRRLRCNRKGCKYKAPNPDEYDKHRQMHRKCPKEDCDWEGARDEKEKTRHVWTSHKRWAEDTKYPPMGLSCDICGKEYSRKDYVARHKREEHENMKRNRKDGG</sequence>